<keyword evidence="3" id="KW-1185">Reference proteome</keyword>
<evidence type="ECO:0000313" key="2">
    <source>
        <dbReference type="EMBL" id="GLS92674.1"/>
    </source>
</evidence>
<feature type="transmembrane region" description="Helical" evidence="1">
    <location>
        <begin position="35"/>
        <end position="53"/>
    </location>
</feature>
<comment type="caution">
    <text evidence="2">The sequence shown here is derived from an EMBL/GenBank/DDBJ whole genome shotgun (WGS) entry which is preliminary data.</text>
</comment>
<organism evidence="2 3">
    <name type="scientific">Psychromonas marina</name>
    <dbReference type="NCBI Taxonomy" id="88364"/>
    <lineage>
        <taxon>Bacteria</taxon>
        <taxon>Pseudomonadati</taxon>
        <taxon>Pseudomonadota</taxon>
        <taxon>Gammaproteobacteria</taxon>
        <taxon>Alteromonadales</taxon>
        <taxon>Psychromonadaceae</taxon>
        <taxon>Psychromonas</taxon>
    </lineage>
</organism>
<dbReference type="EMBL" id="BSPQ01000030">
    <property type="protein sequence ID" value="GLS92674.1"/>
    <property type="molecule type" value="Genomic_DNA"/>
</dbReference>
<feature type="transmembrane region" description="Helical" evidence="1">
    <location>
        <begin position="12"/>
        <end position="29"/>
    </location>
</feature>
<proteinExistence type="predicted"/>
<keyword evidence="1" id="KW-0472">Membrane</keyword>
<protein>
    <submittedName>
        <fullName evidence="2">Uncharacterized protein</fullName>
    </submittedName>
</protein>
<evidence type="ECO:0000313" key="3">
    <source>
        <dbReference type="Proteomes" id="UP001157353"/>
    </source>
</evidence>
<gene>
    <name evidence="2" type="ORF">GCM10007916_37460</name>
</gene>
<evidence type="ECO:0000256" key="1">
    <source>
        <dbReference type="SAM" id="Phobius"/>
    </source>
</evidence>
<dbReference type="Proteomes" id="UP001157353">
    <property type="component" value="Unassembled WGS sequence"/>
</dbReference>
<keyword evidence="1" id="KW-1133">Transmembrane helix</keyword>
<accession>A0ABQ6E5I6</accession>
<name>A0ABQ6E5I6_9GAMM</name>
<keyword evidence="1" id="KW-0812">Transmembrane</keyword>
<reference evidence="3" key="1">
    <citation type="journal article" date="2019" name="Int. J. Syst. Evol. Microbiol.">
        <title>The Global Catalogue of Microorganisms (GCM) 10K type strain sequencing project: providing services to taxonomists for standard genome sequencing and annotation.</title>
        <authorList>
            <consortium name="The Broad Institute Genomics Platform"/>
            <consortium name="The Broad Institute Genome Sequencing Center for Infectious Disease"/>
            <person name="Wu L."/>
            <person name="Ma J."/>
        </authorList>
    </citation>
    <scope>NUCLEOTIDE SEQUENCE [LARGE SCALE GENOMIC DNA]</scope>
    <source>
        <strain evidence="3">NBRC 103166</strain>
    </source>
</reference>
<sequence length="58" mass="6882">MTYNKIIVSEAMKSTFLTTALFTLFDITIQGYSDYHNWIISFYVGAFSLYYLIAKRYF</sequence>